<gene>
    <name evidence="1" type="ORF">F2Q70_00001912</name>
</gene>
<protein>
    <submittedName>
        <fullName evidence="1">Uncharacterized protein</fullName>
    </submittedName>
</protein>
<sequence>MVSSGEDEVVGANPLEEGVKFKFAGAETLAKAIPSGIAEYYDKEWHRRPVQAGYSCHSSQ</sequence>
<evidence type="ECO:0000313" key="1">
    <source>
        <dbReference type="EMBL" id="KAF2576173.1"/>
    </source>
</evidence>
<accession>A0A8S9J3H0</accession>
<comment type="caution">
    <text evidence="1">The sequence shown here is derived from an EMBL/GenBank/DDBJ whole genome shotgun (WGS) entry which is preliminary data.</text>
</comment>
<proteinExistence type="predicted"/>
<name>A0A8S9J3H0_BRACR</name>
<organism evidence="1">
    <name type="scientific">Brassica cretica</name>
    <name type="common">Mustard</name>
    <dbReference type="NCBI Taxonomy" id="69181"/>
    <lineage>
        <taxon>Eukaryota</taxon>
        <taxon>Viridiplantae</taxon>
        <taxon>Streptophyta</taxon>
        <taxon>Embryophyta</taxon>
        <taxon>Tracheophyta</taxon>
        <taxon>Spermatophyta</taxon>
        <taxon>Magnoliopsida</taxon>
        <taxon>eudicotyledons</taxon>
        <taxon>Gunneridae</taxon>
        <taxon>Pentapetalae</taxon>
        <taxon>rosids</taxon>
        <taxon>malvids</taxon>
        <taxon>Brassicales</taxon>
        <taxon>Brassicaceae</taxon>
        <taxon>Brassiceae</taxon>
        <taxon>Brassica</taxon>
    </lineage>
</organism>
<dbReference type="AlphaFoldDB" id="A0A8S9J3H0"/>
<reference evidence="1" key="1">
    <citation type="submission" date="2019-12" db="EMBL/GenBank/DDBJ databases">
        <title>Genome sequencing and annotation of Brassica cretica.</title>
        <authorList>
            <person name="Studholme D.J."/>
            <person name="Sarris P.F."/>
        </authorList>
    </citation>
    <scope>NUCLEOTIDE SEQUENCE</scope>
    <source>
        <strain evidence="1">PFS-102/07</strain>
        <tissue evidence="1">Leaf</tissue>
    </source>
</reference>
<dbReference type="EMBL" id="QGKY02001015">
    <property type="protein sequence ID" value="KAF2576173.1"/>
    <property type="molecule type" value="Genomic_DNA"/>
</dbReference>